<evidence type="ECO:0000313" key="3">
    <source>
        <dbReference type="Proteomes" id="UP000014500"/>
    </source>
</evidence>
<dbReference type="HOGENOM" id="CLU_1016773_0_0_1"/>
<organism evidence="2 3">
    <name type="scientific">Strigamia maritima</name>
    <name type="common">European centipede</name>
    <name type="synonym">Geophilus maritimus</name>
    <dbReference type="NCBI Taxonomy" id="126957"/>
    <lineage>
        <taxon>Eukaryota</taxon>
        <taxon>Metazoa</taxon>
        <taxon>Ecdysozoa</taxon>
        <taxon>Arthropoda</taxon>
        <taxon>Myriapoda</taxon>
        <taxon>Chilopoda</taxon>
        <taxon>Pleurostigmophora</taxon>
        <taxon>Geophilomorpha</taxon>
        <taxon>Linotaeniidae</taxon>
        <taxon>Strigamia</taxon>
    </lineage>
</organism>
<reference evidence="2" key="2">
    <citation type="submission" date="2015-02" db="UniProtKB">
        <authorList>
            <consortium name="EnsemblMetazoa"/>
        </authorList>
    </citation>
    <scope>IDENTIFICATION</scope>
</reference>
<dbReference type="InterPro" id="IPR038499">
    <property type="entry name" value="BRO1_sf"/>
</dbReference>
<proteinExistence type="predicted"/>
<dbReference type="STRING" id="126957.T1JEE4"/>
<dbReference type="PANTHER" id="PTHR23030">
    <property type="entry name" value="PCD6 INTERACTING PROTEIN-RELATED"/>
    <property type="match status" value="1"/>
</dbReference>
<dbReference type="PROSITE" id="PS51180">
    <property type="entry name" value="BRO1"/>
    <property type="match status" value="1"/>
</dbReference>
<dbReference type="EMBL" id="JH432116">
    <property type="status" value="NOT_ANNOTATED_CDS"/>
    <property type="molecule type" value="Genomic_DNA"/>
</dbReference>
<evidence type="ECO:0000313" key="2">
    <source>
        <dbReference type="EnsemblMetazoa" id="SMAR012189-PA"/>
    </source>
</evidence>
<dbReference type="EnsemblMetazoa" id="SMAR012189-RA">
    <property type="protein sequence ID" value="SMAR012189-PA"/>
    <property type="gene ID" value="SMAR012189"/>
</dbReference>
<feature type="domain" description="BRO1" evidence="1">
    <location>
        <begin position="1"/>
        <end position="111"/>
    </location>
</feature>
<dbReference type="Proteomes" id="UP000014500">
    <property type="component" value="Unassembled WGS sequence"/>
</dbReference>
<evidence type="ECO:0000259" key="1">
    <source>
        <dbReference type="PROSITE" id="PS51180"/>
    </source>
</evidence>
<dbReference type="Pfam" id="PF03097">
    <property type="entry name" value="BRO1"/>
    <property type="match status" value="1"/>
</dbReference>
<sequence length="274" mass="30832">MVAGKQAVYLGITEYYQSQVAKSQKLFGEALSRLQHSIKAFTVAESRFSKKGLYTHWIVKVQKAFDETKKDNDFIYHEDVSNVKDLPLIDKAALAKPIPPGERLSTNFKDMFGSCAQTSNVNASLAANDMTKTSDVNREMEKLSRTMTRETTTIREEDSLVAIQRNKAKRMLDQEQKSDIQLQFQERCMSMTSEKVPKLMRLNHTILLSKSEHELAAKAPSANDLESSSTVSQLRGIMEAVEANKAEQTILAKDGSIPFFVLAQDCTSYEFSKK</sequence>
<dbReference type="eggNOG" id="KOG2220">
    <property type="taxonomic scope" value="Eukaryota"/>
</dbReference>
<dbReference type="GO" id="GO:0000281">
    <property type="term" value="P:mitotic cytokinesis"/>
    <property type="evidence" value="ECO:0007669"/>
    <property type="project" value="TreeGrafter"/>
</dbReference>
<keyword evidence="3" id="KW-1185">Reference proteome</keyword>
<accession>T1JEE4</accession>
<dbReference type="GO" id="GO:0005768">
    <property type="term" value="C:endosome"/>
    <property type="evidence" value="ECO:0007669"/>
    <property type="project" value="TreeGrafter"/>
</dbReference>
<dbReference type="AlphaFoldDB" id="T1JEE4"/>
<dbReference type="InterPro" id="IPR004328">
    <property type="entry name" value="BRO1_dom"/>
</dbReference>
<reference evidence="3" key="1">
    <citation type="submission" date="2011-05" db="EMBL/GenBank/DDBJ databases">
        <authorList>
            <person name="Richards S.R."/>
            <person name="Qu J."/>
            <person name="Jiang H."/>
            <person name="Jhangiani S.N."/>
            <person name="Agravi P."/>
            <person name="Goodspeed R."/>
            <person name="Gross S."/>
            <person name="Mandapat C."/>
            <person name="Jackson L."/>
            <person name="Mathew T."/>
            <person name="Pu L."/>
            <person name="Thornton R."/>
            <person name="Saada N."/>
            <person name="Wilczek-Boney K.B."/>
            <person name="Lee S."/>
            <person name="Kovar C."/>
            <person name="Wu Y."/>
            <person name="Scherer S.E."/>
            <person name="Worley K.C."/>
            <person name="Muzny D.M."/>
            <person name="Gibbs R."/>
        </authorList>
    </citation>
    <scope>NUCLEOTIDE SEQUENCE</scope>
    <source>
        <strain evidence="3">Brora</strain>
    </source>
</reference>
<protein>
    <recommendedName>
        <fullName evidence="1">BRO1 domain-containing protein</fullName>
    </recommendedName>
</protein>
<dbReference type="Gene3D" id="1.25.40.280">
    <property type="entry name" value="alix/aip1 like domains"/>
    <property type="match status" value="1"/>
</dbReference>
<dbReference type="PhylomeDB" id="T1JEE4"/>
<dbReference type="PANTHER" id="PTHR23030:SF39">
    <property type="entry name" value="PROGRAMMED CELL DEATH 6-INTERACTING PROTEIN"/>
    <property type="match status" value="1"/>
</dbReference>
<name>T1JEE4_STRMM</name>